<dbReference type="Gene3D" id="3.40.50.2020">
    <property type="match status" value="1"/>
</dbReference>
<evidence type="ECO:0000259" key="2">
    <source>
        <dbReference type="Pfam" id="PF18912"/>
    </source>
</evidence>
<protein>
    <recommendedName>
        <fullName evidence="2">Double zinc ribbon domain-containing protein</fullName>
    </recommendedName>
</protein>
<organism evidence="3 4">
    <name type="scientific">Candidatus Gottesmanbacteria bacterium RBG_16_52_11</name>
    <dbReference type="NCBI Taxonomy" id="1798374"/>
    <lineage>
        <taxon>Bacteria</taxon>
        <taxon>Candidatus Gottesmaniibacteriota</taxon>
    </lineage>
</organism>
<gene>
    <name evidence="3" type="ORF">A2Z33_07520</name>
</gene>
<feature type="domain" description="Double zinc ribbon" evidence="2">
    <location>
        <begin position="4"/>
        <end position="54"/>
    </location>
</feature>
<proteinExistence type="inferred from homology"/>
<dbReference type="PANTHER" id="PTHR47505">
    <property type="entry name" value="DNA UTILIZATION PROTEIN YHGH"/>
    <property type="match status" value="1"/>
</dbReference>
<dbReference type="STRING" id="1798374.A2Z33_07520"/>
<dbReference type="PANTHER" id="PTHR47505:SF1">
    <property type="entry name" value="DNA UTILIZATION PROTEIN YHGH"/>
    <property type="match status" value="1"/>
</dbReference>
<evidence type="ECO:0000313" key="3">
    <source>
        <dbReference type="EMBL" id="OGG01610.1"/>
    </source>
</evidence>
<dbReference type="InterPro" id="IPR000836">
    <property type="entry name" value="PRTase_dom"/>
</dbReference>
<dbReference type="Pfam" id="PF18912">
    <property type="entry name" value="DZR_2"/>
    <property type="match status" value="1"/>
</dbReference>
<name>A0A1F5YN45_9BACT</name>
<dbReference type="Proteomes" id="UP000178448">
    <property type="component" value="Unassembled WGS sequence"/>
</dbReference>
<dbReference type="AlphaFoldDB" id="A0A1F5YN45"/>
<dbReference type="InterPro" id="IPR051910">
    <property type="entry name" value="ComF/GntX_DNA_util-trans"/>
</dbReference>
<sequence>MGFLLDILLPRRCLGCGRVGEYVCFSCRRTLRAIIPSDSVCPVCQKRAIGGATHPVCRGKWRIDGLTAFFRYWGVLRRVLKTVKYRSAFDVAGRLMALVPLTSHNLIPLVKNGFPAILVPIPLHLERQRLRGFNQSELFGRIFASAAAVQVEPGILTRFRMTVPQADLSDRKRRLANIRGVFRVNKPIADKYIRQPVILFDDVYTTGATLSDAAATLKRSGFRFVWGVVLAR</sequence>
<dbReference type="SUPFAM" id="SSF53271">
    <property type="entry name" value="PRTase-like"/>
    <property type="match status" value="1"/>
</dbReference>
<comment type="similarity">
    <text evidence="1">Belongs to the ComF/GntX family.</text>
</comment>
<dbReference type="InterPro" id="IPR044005">
    <property type="entry name" value="DZR_2"/>
</dbReference>
<comment type="caution">
    <text evidence="3">The sequence shown here is derived from an EMBL/GenBank/DDBJ whole genome shotgun (WGS) entry which is preliminary data.</text>
</comment>
<dbReference type="EMBL" id="MFJD01000012">
    <property type="protein sequence ID" value="OGG01610.1"/>
    <property type="molecule type" value="Genomic_DNA"/>
</dbReference>
<reference evidence="3 4" key="1">
    <citation type="journal article" date="2016" name="Nat. Commun.">
        <title>Thousands of microbial genomes shed light on interconnected biogeochemical processes in an aquifer system.</title>
        <authorList>
            <person name="Anantharaman K."/>
            <person name="Brown C.T."/>
            <person name="Hug L.A."/>
            <person name="Sharon I."/>
            <person name="Castelle C.J."/>
            <person name="Probst A.J."/>
            <person name="Thomas B.C."/>
            <person name="Singh A."/>
            <person name="Wilkins M.J."/>
            <person name="Karaoz U."/>
            <person name="Brodie E.L."/>
            <person name="Williams K.H."/>
            <person name="Hubbard S.S."/>
            <person name="Banfield J.F."/>
        </authorList>
    </citation>
    <scope>NUCLEOTIDE SEQUENCE [LARGE SCALE GENOMIC DNA]</scope>
</reference>
<accession>A0A1F5YN45</accession>
<evidence type="ECO:0000313" key="4">
    <source>
        <dbReference type="Proteomes" id="UP000178448"/>
    </source>
</evidence>
<dbReference type="InterPro" id="IPR029057">
    <property type="entry name" value="PRTase-like"/>
</dbReference>
<dbReference type="CDD" id="cd06223">
    <property type="entry name" value="PRTases_typeI"/>
    <property type="match status" value="1"/>
</dbReference>
<evidence type="ECO:0000256" key="1">
    <source>
        <dbReference type="ARBA" id="ARBA00008007"/>
    </source>
</evidence>